<keyword evidence="3" id="KW-1185">Reference proteome</keyword>
<dbReference type="EMBL" id="BAABLK010000025">
    <property type="protein sequence ID" value="GAA5227008.1"/>
    <property type="molecule type" value="Genomic_DNA"/>
</dbReference>
<gene>
    <name evidence="2" type="ORF">GCM10025778_15410</name>
</gene>
<evidence type="ECO:0000313" key="3">
    <source>
        <dbReference type="Proteomes" id="UP001501257"/>
    </source>
</evidence>
<keyword evidence="1" id="KW-0812">Transmembrane</keyword>
<dbReference type="RefSeq" id="WP_345467449.1">
    <property type="nucleotide sequence ID" value="NZ_BAABLK010000025.1"/>
</dbReference>
<accession>A0ABP9TML7</accession>
<proteinExistence type="predicted"/>
<organism evidence="2 3">
    <name type="scientific">Paeniglutamicibacter antarcticus</name>
    <dbReference type="NCBI Taxonomy" id="494023"/>
    <lineage>
        <taxon>Bacteria</taxon>
        <taxon>Bacillati</taxon>
        <taxon>Actinomycetota</taxon>
        <taxon>Actinomycetes</taxon>
        <taxon>Micrococcales</taxon>
        <taxon>Micrococcaceae</taxon>
        <taxon>Paeniglutamicibacter</taxon>
    </lineage>
</organism>
<sequence>MTQQPGGNPKKPILKRRGVGLVVTGILVMILFGIYIIVGKSPGEGLATPVWLGVALGLIMTGFGVYRALAGPGALDNPQGGTNNEPM</sequence>
<keyword evidence="1" id="KW-1133">Transmembrane helix</keyword>
<dbReference type="Proteomes" id="UP001501257">
    <property type="component" value="Unassembled WGS sequence"/>
</dbReference>
<name>A0ABP9TML7_9MICC</name>
<feature type="transmembrane region" description="Helical" evidence="1">
    <location>
        <begin position="18"/>
        <end position="38"/>
    </location>
</feature>
<comment type="caution">
    <text evidence="2">The sequence shown here is derived from an EMBL/GenBank/DDBJ whole genome shotgun (WGS) entry which is preliminary data.</text>
</comment>
<protein>
    <submittedName>
        <fullName evidence="2">Uncharacterized protein</fullName>
    </submittedName>
</protein>
<evidence type="ECO:0000256" key="1">
    <source>
        <dbReference type="SAM" id="Phobius"/>
    </source>
</evidence>
<keyword evidence="1" id="KW-0472">Membrane</keyword>
<reference evidence="3" key="1">
    <citation type="journal article" date="2019" name="Int. J. Syst. Evol. Microbiol.">
        <title>The Global Catalogue of Microorganisms (GCM) 10K type strain sequencing project: providing services to taxonomists for standard genome sequencing and annotation.</title>
        <authorList>
            <consortium name="The Broad Institute Genomics Platform"/>
            <consortium name="The Broad Institute Genome Sequencing Center for Infectious Disease"/>
            <person name="Wu L."/>
            <person name="Ma J."/>
        </authorList>
    </citation>
    <scope>NUCLEOTIDE SEQUENCE [LARGE SCALE GENOMIC DNA]</scope>
    <source>
        <strain evidence="3">JCM 18952</strain>
    </source>
</reference>
<evidence type="ECO:0000313" key="2">
    <source>
        <dbReference type="EMBL" id="GAA5227008.1"/>
    </source>
</evidence>
<feature type="transmembrane region" description="Helical" evidence="1">
    <location>
        <begin position="50"/>
        <end position="69"/>
    </location>
</feature>